<organism evidence="2 3">
    <name type="scientific">Lachnellula subtilissima</name>
    <dbReference type="NCBI Taxonomy" id="602034"/>
    <lineage>
        <taxon>Eukaryota</taxon>
        <taxon>Fungi</taxon>
        <taxon>Dikarya</taxon>
        <taxon>Ascomycota</taxon>
        <taxon>Pezizomycotina</taxon>
        <taxon>Leotiomycetes</taxon>
        <taxon>Helotiales</taxon>
        <taxon>Lachnaceae</taxon>
        <taxon>Lachnellula</taxon>
    </lineage>
</organism>
<name>A0A8H8U326_9HELO</name>
<comment type="caution">
    <text evidence="2">The sequence shown here is derived from an EMBL/GenBank/DDBJ whole genome shotgun (WGS) entry which is preliminary data.</text>
</comment>
<sequence>MSTQTPTVTTYHCLCTSLLLASTHTLSSLPRRSTSTGALDAAIILPLPSAPTSSFEDANANEKSNTNANEMPAEGYTIVLGIIKATKPTVVRREDGFEKRMLWRCIRCGVVVGYEILGQGLGLGGGEKMDVDVDGGEKGKGKGKEGYEGRIMYVLPGGITSTDVMRTGRKIGEGDVDIQAGAVAAFE</sequence>
<feature type="domain" description="STEEP1" evidence="1">
    <location>
        <begin position="5"/>
        <end position="117"/>
    </location>
</feature>
<keyword evidence="3" id="KW-1185">Reference proteome</keyword>
<evidence type="ECO:0000313" key="2">
    <source>
        <dbReference type="EMBL" id="TVY32120.1"/>
    </source>
</evidence>
<dbReference type="AlphaFoldDB" id="A0A8H8U326"/>
<proteinExistence type="predicted"/>
<reference evidence="2 3" key="1">
    <citation type="submission" date="2018-05" db="EMBL/GenBank/DDBJ databases">
        <title>Genome sequencing and assembly of the regulated plant pathogen Lachnellula willkommii and related sister species for the development of diagnostic species identification markers.</title>
        <authorList>
            <person name="Giroux E."/>
            <person name="Bilodeau G."/>
        </authorList>
    </citation>
    <scope>NUCLEOTIDE SEQUENCE [LARGE SCALE GENOMIC DNA]</scope>
    <source>
        <strain evidence="2 3">CBS 197.66</strain>
    </source>
</reference>
<gene>
    <name evidence="2" type="ORF">LSUB1_G007687</name>
</gene>
<evidence type="ECO:0000259" key="1">
    <source>
        <dbReference type="Pfam" id="PF25809"/>
    </source>
</evidence>
<dbReference type="OrthoDB" id="418131at2759"/>
<dbReference type="Pfam" id="PF25809">
    <property type="entry name" value="STEEP1"/>
    <property type="match status" value="1"/>
</dbReference>
<dbReference type="Proteomes" id="UP000462212">
    <property type="component" value="Unassembled WGS sequence"/>
</dbReference>
<dbReference type="InterPro" id="IPR057965">
    <property type="entry name" value="STEEP1_dom"/>
</dbReference>
<dbReference type="EMBL" id="QGMJ01001141">
    <property type="protein sequence ID" value="TVY32120.1"/>
    <property type="molecule type" value="Genomic_DNA"/>
</dbReference>
<evidence type="ECO:0000313" key="3">
    <source>
        <dbReference type="Proteomes" id="UP000462212"/>
    </source>
</evidence>
<accession>A0A8H8U326</accession>
<protein>
    <recommendedName>
        <fullName evidence="1">STEEP1 domain-containing protein</fullName>
    </recommendedName>
</protein>